<dbReference type="AlphaFoldDB" id="A0A4U6QKF3"/>
<sequence length="112" mass="12095">MTTEPTADAAAEATVVVYRRDHCPFCFRLERGLQHAGVPYEARDIWADDGAADFVRSVNDGNETVPTVVVSHPDGQQTVRTNPGVAQVLADLGQVPEERPGLLGRLLGRGQD</sequence>
<name>A0A4U6QKF3_9ACTN</name>
<dbReference type="Proteomes" id="UP000306985">
    <property type="component" value="Unassembled WGS sequence"/>
</dbReference>
<dbReference type="InterPro" id="IPR002109">
    <property type="entry name" value="Glutaredoxin"/>
</dbReference>
<accession>A0A4U6QKF3</accession>
<dbReference type="Gene3D" id="3.40.30.10">
    <property type="entry name" value="Glutaredoxin"/>
    <property type="match status" value="1"/>
</dbReference>
<dbReference type="EMBL" id="SZZH01000001">
    <property type="protein sequence ID" value="TKV60801.1"/>
    <property type="molecule type" value="Genomic_DNA"/>
</dbReference>
<feature type="domain" description="Glutaredoxin" evidence="1">
    <location>
        <begin position="15"/>
        <end position="70"/>
    </location>
</feature>
<dbReference type="Pfam" id="PF00462">
    <property type="entry name" value="Glutaredoxin"/>
    <property type="match status" value="1"/>
</dbReference>
<protein>
    <submittedName>
        <fullName evidence="2">NrdH-redoxin</fullName>
    </submittedName>
</protein>
<comment type="caution">
    <text evidence="2">The sequence shown here is derived from an EMBL/GenBank/DDBJ whole genome shotgun (WGS) entry which is preliminary data.</text>
</comment>
<dbReference type="SUPFAM" id="SSF52833">
    <property type="entry name" value="Thioredoxin-like"/>
    <property type="match status" value="1"/>
</dbReference>
<keyword evidence="3" id="KW-1185">Reference proteome</keyword>
<proteinExistence type="predicted"/>
<dbReference type="InterPro" id="IPR036249">
    <property type="entry name" value="Thioredoxin-like_sf"/>
</dbReference>
<evidence type="ECO:0000259" key="1">
    <source>
        <dbReference type="Pfam" id="PF00462"/>
    </source>
</evidence>
<dbReference type="OrthoDB" id="8991911at2"/>
<dbReference type="RefSeq" id="WP_137448104.1">
    <property type="nucleotide sequence ID" value="NZ_SZZH01000001.1"/>
</dbReference>
<gene>
    <name evidence="2" type="ORF">FDO65_03800</name>
</gene>
<dbReference type="CDD" id="cd02976">
    <property type="entry name" value="NrdH"/>
    <property type="match status" value="1"/>
</dbReference>
<evidence type="ECO:0000313" key="2">
    <source>
        <dbReference type="EMBL" id="TKV60801.1"/>
    </source>
</evidence>
<organism evidence="2 3">
    <name type="scientific">Nakamurella flava</name>
    <dbReference type="NCBI Taxonomy" id="2576308"/>
    <lineage>
        <taxon>Bacteria</taxon>
        <taxon>Bacillati</taxon>
        <taxon>Actinomycetota</taxon>
        <taxon>Actinomycetes</taxon>
        <taxon>Nakamurellales</taxon>
        <taxon>Nakamurellaceae</taxon>
        <taxon>Nakamurella</taxon>
    </lineage>
</organism>
<evidence type="ECO:0000313" key="3">
    <source>
        <dbReference type="Proteomes" id="UP000306985"/>
    </source>
</evidence>
<dbReference type="PROSITE" id="PS51354">
    <property type="entry name" value="GLUTAREDOXIN_2"/>
    <property type="match status" value="1"/>
</dbReference>
<reference evidence="2 3" key="1">
    <citation type="submission" date="2019-05" db="EMBL/GenBank/DDBJ databases">
        <title>Nakamurella sp. N5BH11, whole genome shotgun sequence.</title>
        <authorList>
            <person name="Tuo L."/>
        </authorList>
    </citation>
    <scope>NUCLEOTIDE SEQUENCE [LARGE SCALE GENOMIC DNA]</scope>
    <source>
        <strain evidence="2 3">N5BH11</strain>
    </source>
</reference>